<reference evidence="1 2" key="1">
    <citation type="submission" date="2022-04" db="EMBL/GenBank/DDBJ databases">
        <title>Human microbiome associated bacterial genomes.</title>
        <authorList>
            <person name="Sandstrom S."/>
            <person name="Salamzade R."/>
            <person name="Kalan L.R."/>
        </authorList>
    </citation>
    <scope>NUCLEOTIDE SEQUENCE [LARGE SCALE GENOMIC DNA]</scope>
    <source>
        <strain evidence="2">p3-SID767</strain>
    </source>
</reference>
<comment type="caution">
    <text evidence="1">The sequence shown here is derived from an EMBL/GenBank/DDBJ whole genome shotgun (WGS) entry which is preliminary data.</text>
</comment>
<keyword evidence="2" id="KW-1185">Reference proteome</keyword>
<sequence>MAYTLDFWKAATERAIKTAAQTAAAVIGIYITGITGDAPAGVHNVEWTSVASAALLATILSLLTSLGSGAKTGSPSIGDLESLPGHAYIKIHPVIDQAAVVEQLQQAQQEAGER</sequence>
<accession>A0ABT2HRH6</accession>
<dbReference type="InterPro" id="IPR020109">
    <property type="entry name" value="Holin_r1t"/>
</dbReference>
<dbReference type="EMBL" id="JALXMO010000016">
    <property type="protein sequence ID" value="MCT1607145.1"/>
    <property type="molecule type" value="Genomic_DNA"/>
</dbReference>
<proteinExistence type="predicted"/>
<gene>
    <name evidence="1" type="ORF">M3B43_07360</name>
</gene>
<protein>
    <submittedName>
        <fullName evidence="1">Holin</fullName>
    </submittedName>
</protein>
<dbReference type="Proteomes" id="UP001205046">
    <property type="component" value="Unassembled WGS sequence"/>
</dbReference>
<organism evidence="1 2">
    <name type="scientific">Nesterenkonia massiliensis</name>
    <dbReference type="NCBI Taxonomy" id="1232429"/>
    <lineage>
        <taxon>Bacteria</taxon>
        <taxon>Bacillati</taxon>
        <taxon>Actinomycetota</taxon>
        <taxon>Actinomycetes</taxon>
        <taxon>Micrococcales</taxon>
        <taxon>Micrococcaceae</taxon>
        <taxon>Nesterenkonia</taxon>
    </lineage>
</organism>
<dbReference type="Pfam" id="PF16945">
    <property type="entry name" value="Phage_r1t_holin"/>
    <property type="match status" value="1"/>
</dbReference>
<name>A0ABT2HRH6_9MICC</name>
<evidence type="ECO:0000313" key="1">
    <source>
        <dbReference type="EMBL" id="MCT1607145.1"/>
    </source>
</evidence>
<dbReference type="RefSeq" id="WP_260073150.1">
    <property type="nucleotide sequence ID" value="NZ_JALXMO010000016.1"/>
</dbReference>
<evidence type="ECO:0000313" key="2">
    <source>
        <dbReference type="Proteomes" id="UP001205046"/>
    </source>
</evidence>